<protein>
    <submittedName>
        <fullName evidence="2">DNA-binding protein</fullName>
    </submittedName>
</protein>
<sequence>MSNTYGKWLKAQREAAGLTQQQLVDRALMTRSHISHIEAGRRMPSEEDARRLDMALGTGDVLTTFRPGTENDAVADYFAPVQHLEQQASVIREFAPSLVPGILQTEAYARAVIGRSFPSMSPTERDRVVVARLKRAEILKNPVTPVVWAVLDEAVLRRPVGGAAVMAEQIDHIVALTESERIRAHVIPLGLGYHPLLDGMLTLMWFDDQPPVAYSEGLRMGRLHDSPSVVEAFQGDYTLSLSDALPLKESLAAMKATSKGFRDHG</sequence>
<dbReference type="GeneID" id="27782997"/>
<dbReference type="InterPro" id="IPR043917">
    <property type="entry name" value="DUF5753"/>
</dbReference>
<dbReference type="SUPFAM" id="SSF47413">
    <property type="entry name" value="lambda repressor-like DNA-binding domains"/>
    <property type="match status" value="1"/>
</dbReference>
<dbReference type="Pfam" id="PF19054">
    <property type="entry name" value="DUF5753"/>
    <property type="match status" value="1"/>
</dbReference>
<dbReference type="Gene3D" id="1.10.260.40">
    <property type="entry name" value="lambda repressor-like DNA-binding domains"/>
    <property type="match status" value="1"/>
</dbReference>
<reference evidence="2 3" key="1">
    <citation type="journal article" date="2012" name="J. Bacteriol.">
        <title>Draft genome sequence of Streptomyces globisporus C-1027, which produces an antitumor antibiotic consisting of a nine-membered enediyne with a chromoprotein.</title>
        <authorList>
            <person name="Wang L."/>
            <person name="Wang S."/>
            <person name="He Q."/>
            <person name="Yu T."/>
            <person name="Li Q."/>
            <person name="Hong B."/>
        </authorList>
    </citation>
    <scope>NUCLEOTIDE SEQUENCE [LARGE SCALE GENOMIC DNA]</scope>
    <source>
        <strain evidence="2 3">C-1027</strain>
    </source>
</reference>
<dbReference type="InterPro" id="IPR010982">
    <property type="entry name" value="Lambda_DNA-bd_dom_sf"/>
</dbReference>
<organism evidence="2 3">
    <name type="scientific">Streptomyces globisporus C-1027</name>
    <dbReference type="NCBI Taxonomy" id="1172567"/>
    <lineage>
        <taxon>Bacteria</taxon>
        <taxon>Bacillati</taxon>
        <taxon>Actinomycetota</taxon>
        <taxon>Actinomycetes</taxon>
        <taxon>Kitasatosporales</taxon>
        <taxon>Streptomycetaceae</taxon>
        <taxon>Streptomyces</taxon>
    </lineage>
</organism>
<dbReference type="InterPro" id="IPR001387">
    <property type="entry name" value="Cro/C1-type_HTH"/>
</dbReference>
<accession>A0A0U3MBB1</accession>
<dbReference type="SMART" id="SM00530">
    <property type="entry name" value="HTH_XRE"/>
    <property type="match status" value="1"/>
</dbReference>
<dbReference type="AlphaFoldDB" id="A0A0U3MBB1"/>
<evidence type="ECO:0000313" key="3">
    <source>
        <dbReference type="Proteomes" id="UP000064183"/>
    </source>
</evidence>
<dbReference type="Proteomes" id="UP000064183">
    <property type="component" value="Chromosome"/>
</dbReference>
<name>A0A0U3MBB1_STRGL</name>
<dbReference type="RefSeq" id="WP_010062865.1">
    <property type="nucleotide sequence ID" value="NZ_CP013738.1"/>
</dbReference>
<keyword evidence="2" id="KW-0238">DNA-binding</keyword>
<evidence type="ECO:0000313" key="2">
    <source>
        <dbReference type="EMBL" id="ALU93951.1"/>
    </source>
</evidence>
<dbReference type="CDD" id="cd00093">
    <property type="entry name" value="HTH_XRE"/>
    <property type="match status" value="1"/>
</dbReference>
<dbReference type="Pfam" id="PF13560">
    <property type="entry name" value="HTH_31"/>
    <property type="match status" value="1"/>
</dbReference>
<dbReference type="GO" id="GO:0003677">
    <property type="term" value="F:DNA binding"/>
    <property type="evidence" value="ECO:0007669"/>
    <property type="project" value="UniProtKB-KW"/>
</dbReference>
<dbReference type="KEGG" id="sgb:WQO_11680"/>
<dbReference type="PROSITE" id="PS50943">
    <property type="entry name" value="HTH_CROC1"/>
    <property type="match status" value="1"/>
</dbReference>
<gene>
    <name evidence="2" type="ORF">WQO_11680</name>
</gene>
<feature type="domain" description="HTH cro/C1-type" evidence="1">
    <location>
        <begin position="9"/>
        <end position="62"/>
    </location>
</feature>
<proteinExistence type="predicted"/>
<dbReference type="EMBL" id="CP013738">
    <property type="protein sequence ID" value="ALU93951.1"/>
    <property type="molecule type" value="Genomic_DNA"/>
</dbReference>
<evidence type="ECO:0000259" key="1">
    <source>
        <dbReference type="PROSITE" id="PS50943"/>
    </source>
</evidence>
<dbReference type="STRING" id="1172567.WQO_11680"/>